<organism evidence="2 3">
    <name type="scientific">Brachionus plicatilis</name>
    <name type="common">Marine rotifer</name>
    <name type="synonym">Brachionus muelleri</name>
    <dbReference type="NCBI Taxonomy" id="10195"/>
    <lineage>
        <taxon>Eukaryota</taxon>
        <taxon>Metazoa</taxon>
        <taxon>Spiralia</taxon>
        <taxon>Gnathifera</taxon>
        <taxon>Rotifera</taxon>
        <taxon>Eurotatoria</taxon>
        <taxon>Monogononta</taxon>
        <taxon>Pseudotrocha</taxon>
        <taxon>Ploima</taxon>
        <taxon>Brachionidae</taxon>
        <taxon>Brachionus</taxon>
    </lineage>
</organism>
<feature type="signal peptide" evidence="1">
    <location>
        <begin position="1"/>
        <end position="21"/>
    </location>
</feature>
<name>A0A3M7RHW7_BRAPC</name>
<dbReference type="Proteomes" id="UP000276133">
    <property type="component" value="Unassembled WGS sequence"/>
</dbReference>
<sequence length="114" mass="12334">MTILICICLAVCGLTILVMQAKNIIDWSSIVSVNESFTMISSCSSCLMPELVEFVNNDLFKLLSDCGVDLYGHLSDFGAVGFKLAELRVGFSFLLSARTCGCLMPEFVDCEASG</sequence>
<reference evidence="2 3" key="1">
    <citation type="journal article" date="2018" name="Sci. Rep.">
        <title>Genomic signatures of local adaptation to the degree of environmental predictability in rotifers.</title>
        <authorList>
            <person name="Franch-Gras L."/>
            <person name="Hahn C."/>
            <person name="Garcia-Roger E.M."/>
            <person name="Carmona M.J."/>
            <person name="Serra M."/>
            <person name="Gomez A."/>
        </authorList>
    </citation>
    <scope>NUCLEOTIDE SEQUENCE [LARGE SCALE GENOMIC DNA]</scope>
    <source>
        <strain evidence="2">HYR1</strain>
    </source>
</reference>
<comment type="caution">
    <text evidence="2">The sequence shown here is derived from an EMBL/GenBank/DDBJ whole genome shotgun (WGS) entry which is preliminary data.</text>
</comment>
<evidence type="ECO:0000313" key="3">
    <source>
        <dbReference type="Proteomes" id="UP000276133"/>
    </source>
</evidence>
<dbReference type="EMBL" id="REGN01003343">
    <property type="protein sequence ID" value="RNA23151.1"/>
    <property type="molecule type" value="Genomic_DNA"/>
</dbReference>
<feature type="chain" id="PRO_5018306593" evidence="1">
    <location>
        <begin position="22"/>
        <end position="114"/>
    </location>
</feature>
<evidence type="ECO:0000313" key="2">
    <source>
        <dbReference type="EMBL" id="RNA23151.1"/>
    </source>
</evidence>
<keyword evidence="1" id="KW-0732">Signal</keyword>
<gene>
    <name evidence="2" type="ORF">BpHYR1_031081</name>
</gene>
<dbReference type="AlphaFoldDB" id="A0A3M7RHW7"/>
<protein>
    <submittedName>
        <fullName evidence="2">Uncharacterized protein</fullName>
    </submittedName>
</protein>
<accession>A0A3M7RHW7</accession>
<proteinExistence type="predicted"/>
<evidence type="ECO:0000256" key="1">
    <source>
        <dbReference type="SAM" id="SignalP"/>
    </source>
</evidence>
<keyword evidence="3" id="KW-1185">Reference proteome</keyword>